<sequence>MERWLALVGAPVAPRTISVLSLPYTAHPSRFRAPFLSSVRYALPILLSFPSPFSPTPTITFHHYHRQPIPTPLTPNLLPRFGACLPPCPSPLFGPLFLPSGCRRWGSEGVGCGGERTGLGSKAGLYEAACAVWVGSFLLILGLWFAVFVGLDWIGRGSCVYVRMGVCGLMDSRVGLGIHHECCRRCPTFTTSITASHWCSRIDVQFVRRG</sequence>
<keyword evidence="1" id="KW-0812">Transmembrane</keyword>
<protein>
    <submittedName>
        <fullName evidence="2">Uncharacterized protein</fullName>
    </submittedName>
</protein>
<dbReference type="AlphaFoldDB" id="A0A067N127"/>
<evidence type="ECO:0000313" key="3">
    <source>
        <dbReference type="Proteomes" id="UP000027195"/>
    </source>
</evidence>
<evidence type="ECO:0000313" key="2">
    <source>
        <dbReference type="EMBL" id="KDQ21569.1"/>
    </source>
</evidence>
<organism evidence="2 3">
    <name type="scientific">Botryobasidium botryosum (strain FD-172 SS1)</name>
    <dbReference type="NCBI Taxonomy" id="930990"/>
    <lineage>
        <taxon>Eukaryota</taxon>
        <taxon>Fungi</taxon>
        <taxon>Dikarya</taxon>
        <taxon>Basidiomycota</taxon>
        <taxon>Agaricomycotina</taxon>
        <taxon>Agaricomycetes</taxon>
        <taxon>Cantharellales</taxon>
        <taxon>Botryobasidiaceae</taxon>
        <taxon>Botryobasidium</taxon>
    </lineage>
</organism>
<gene>
    <name evidence="2" type="ORF">BOTBODRAFT_207415</name>
</gene>
<dbReference type="HOGENOM" id="CLU_1309916_0_0_1"/>
<proteinExistence type="predicted"/>
<name>A0A067N127_BOTB1</name>
<accession>A0A067N127</accession>
<evidence type="ECO:0000256" key="1">
    <source>
        <dbReference type="SAM" id="Phobius"/>
    </source>
</evidence>
<feature type="transmembrane region" description="Helical" evidence="1">
    <location>
        <begin position="131"/>
        <end position="154"/>
    </location>
</feature>
<dbReference type="InParanoid" id="A0A067N127"/>
<dbReference type="Proteomes" id="UP000027195">
    <property type="component" value="Unassembled WGS sequence"/>
</dbReference>
<keyword evidence="3" id="KW-1185">Reference proteome</keyword>
<keyword evidence="1" id="KW-1133">Transmembrane helix</keyword>
<keyword evidence="1" id="KW-0472">Membrane</keyword>
<dbReference type="EMBL" id="KL198016">
    <property type="protein sequence ID" value="KDQ21569.1"/>
    <property type="molecule type" value="Genomic_DNA"/>
</dbReference>
<reference evidence="3" key="1">
    <citation type="journal article" date="2014" name="Proc. Natl. Acad. Sci. U.S.A.">
        <title>Extensive sampling of basidiomycete genomes demonstrates inadequacy of the white-rot/brown-rot paradigm for wood decay fungi.</title>
        <authorList>
            <person name="Riley R."/>
            <person name="Salamov A.A."/>
            <person name="Brown D.W."/>
            <person name="Nagy L.G."/>
            <person name="Floudas D."/>
            <person name="Held B.W."/>
            <person name="Levasseur A."/>
            <person name="Lombard V."/>
            <person name="Morin E."/>
            <person name="Otillar R."/>
            <person name="Lindquist E.A."/>
            <person name="Sun H."/>
            <person name="LaButti K.M."/>
            <person name="Schmutz J."/>
            <person name="Jabbour D."/>
            <person name="Luo H."/>
            <person name="Baker S.E."/>
            <person name="Pisabarro A.G."/>
            <person name="Walton J.D."/>
            <person name="Blanchette R.A."/>
            <person name="Henrissat B."/>
            <person name="Martin F."/>
            <person name="Cullen D."/>
            <person name="Hibbett D.S."/>
            <person name="Grigoriev I.V."/>
        </authorList>
    </citation>
    <scope>NUCLEOTIDE SEQUENCE [LARGE SCALE GENOMIC DNA]</scope>
    <source>
        <strain evidence="3">FD-172 SS1</strain>
    </source>
</reference>